<gene>
    <name evidence="2" type="ORF">AYI69_g6208</name>
</gene>
<proteinExistence type="predicted"/>
<reference evidence="3" key="1">
    <citation type="submission" date="2017-01" db="EMBL/GenBank/DDBJ databases">
        <authorList>
            <person name="Wang Y."/>
            <person name="White M."/>
            <person name="Kvist S."/>
            <person name="Moncalvo J.-M."/>
        </authorList>
    </citation>
    <scope>NUCLEOTIDE SEQUENCE [LARGE SCALE GENOMIC DNA]</scope>
    <source>
        <strain evidence="3">ID-206-W2</strain>
    </source>
</reference>
<dbReference type="OrthoDB" id="6247875at2759"/>
<dbReference type="EMBL" id="LSSM01002762">
    <property type="protein sequence ID" value="OMJ20413.1"/>
    <property type="molecule type" value="Genomic_DNA"/>
</dbReference>
<dbReference type="Proteomes" id="UP000187429">
    <property type="component" value="Unassembled WGS sequence"/>
</dbReference>
<protein>
    <submittedName>
        <fullName evidence="2">Uncharacterized protein</fullName>
    </submittedName>
</protein>
<comment type="caution">
    <text evidence="2">The sequence shown here is derived from an EMBL/GenBank/DDBJ whole genome shotgun (WGS) entry which is preliminary data.</text>
</comment>
<feature type="region of interest" description="Disordered" evidence="1">
    <location>
        <begin position="62"/>
        <end position="108"/>
    </location>
</feature>
<organism evidence="2 3">
    <name type="scientific">Smittium culicis</name>
    <dbReference type="NCBI Taxonomy" id="133412"/>
    <lineage>
        <taxon>Eukaryota</taxon>
        <taxon>Fungi</taxon>
        <taxon>Fungi incertae sedis</taxon>
        <taxon>Zoopagomycota</taxon>
        <taxon>Kickxellomycotina</taxon>
        <taxon>Harpellomycetes</taxon>
        <taxon>Harpellales</taxon>
        <taxon>Legeriomycetaceae</taxon>
        <taxon>Smittium</taxon>
    </lineage>
</organism>
<evidence type="ECO:0000256" key="1">
    <source>
        <dbReference type="SAM" id="MobiDB-lite"/>
    </source>
</evidence>
<sequence length="299" mass="33177">MKNASVDDTTSKIISECTPKEITGPDGTSYIEKIPNHYVMYIPNRYSKEMVVERLDLRNAAKTKPGALGGSKNPPAKRAKTKKHVSPATLDKRKASPQPTGIKPGSRPYCLQTIDSADFRSAAPSSPVPAAINAQPAATANQRAASPANCDLNAHGTYTASFQNSAAPFAKHMSYDQLLINYKDGKNNNININSNNSCSSSNFAHMFNLNFLHPQPLQQSTQLQQQQQQQQRTNNTMQQIPNTNIMQQLQNSNIVAQNHNNCIPQQAQYQLQIPKSKDSQQQQYLQQLQQQALYLYSSM</sequence>
<accession>A0A1R1Y0I0</accession>
<evidence type="ECO:0000313" key="3">
    <source>
        <dbReference type="Proteomes" id="UP000187429"/>
    </source>
</evidence>
<feature type="compositionally biased region" description="Basic residues" evidence="1">
    <location>
        <begin position="75"/>
        <end position="85"/>
    </location>
</feature>
<name>A0A1R1Y0I0_9FUNG</name>
<dbReference type="AlphaFoldDB" id="A0A1R1Y0I0"/>
<keyword evidence="3" id="KW-1185">Reference proteome</keyword>
<evidence type="ECO:0000313" key="2">
    <source>
        <dbReference type="EMBL" id="OMJ20413.1"/>
    </source>
</evidence>